<protein>
    <submittedName>
        <fullName evidence="1">Uncharacterized protein</fullName>
    </submittedName>
</protein>
<evidence type="ECO:0000313" key="2">
    <source>
        <dbReference type="Proteomes" id="UP000485058"/>
    </source>
</evidence>
<dbReference type="EMBL" id="BLLF01006951">
    <property type="protein sequence ID" value="GFH32671.1"/>
    <property type="molecule type" value="Genomic_DNA"/>
</dbReference>
<gene>
    <name evidence="1" type="ORF">HaLaN_31926</name>
</gene>
<feature type="non-terminal residue" evidence="1">
    <location>
        <position position="1"/>
    </location>
</feature>
<name>A0A6A0AK58_HAELA</name>
<comment type="caution">
    <text evidence="1">The sequence shown here is derived from an EMBL/GenBank/DDBJ whole genome shotgun (WGS) entry which is preliminary data.</text>
</comment>
<proteinExistence type="predicted"/>
<accession>A0A6A0AK58</accession>
<feature type="non-terminal residue" evidence="1">
    <location>
        <position position="26"/>
    </location>
</feature>
<dbReference type="Proteomes" id="UP000485058">
    <property type="component" value="Unassembled WGS sequence"/>
</dbReference>
<organism evidence="1 2">
    <name type="scientific">Haematococcus lacustris</name>
    <name type="common">Green alga</name>
    <name type="synonym">Haematococcus pluvialis</name>
    <dbReference type="NCBI Taxonomy" id="44745"/>
    <lineage>
        <taxon>Eukaryota</taxon>
        <taxon>Viridiplantae</taxon>
        <taxon>Chlorophyta</taxon>
        <taxon>core chlorophytes</taxon>
        <taxon>Chlorophyceae</taxon>
        <taxon>CS clade</taxon>
        <taxon>Chlamydomonadales</taxon>
        <taxon>Haematococcaceae</taxon>
        <taxon>Haematococcus</taxon>
    </lineage>
</organism>
<reference evidence="1 2" key="1">
    <citation type="submission" date="2020-02" db="EMBL/GenBank/DDBJ databases">
        <title>Draft genome sequence of Haematococcus lacustris strain NIES-144.</title>
        <authorList>
            <person name="Morimoto D."/>
            <person name="Nakagawa S."/>
            <person name="Yoshida T."/>
            <person name="Sawayama S."/>
        </authorList>
    </citation>
    <scope>NUCLEOTIDE SEQUENCE [LARGE SCALE GENOMIC DNA]</scope>
    <source>
        <strain evidence="1 2">NIES-144</strain>
    </source>
</reference>
<keyword evidence="2" id="KW-1185">Reference proteome</keyword>
<dbReference type="AlphaFoldDB" id="A0A6A0AK58"/>
<sequence length="26" mass="2976">MGQLRDFEAVLSTMRPSTSKAVEYMQ</sequence>
<evidence type="ECO:0000313" key="1">
    <source>
        <dbReference type="EMBL" id="GFH32671.1"/>
    </source>
</evidence>